<keyword evidence="2 8" id="KW-0812">Transmembrane</keyword>
<dbReference type="GO" id="GO:0005886">
    <property type="term" value="C:plasma membrane"/>
    <property type="evidence" value="ECO:0007669"/>
    <property type="project" value="TreeGrafter"/>
</dbReference>
<feature type="transmembrane region" description="Helical" evidence="8">
    <location>
        <begin position="439"/>
        <end position="458"/>
    </location>
</feature>
<evidence type="ECO:0000256" key="8">
    <source>
        <dbReference type="SAM" id="Phobius"/>
    </source>
</evidence>
<keyword evidence="11" id="KW-1185">Reference proteome</keyword>
<evidence type="ECO:0000256" key="2">
    <source>
        <dbReference type="ARBA" id="ARBA00022692"/>
    </source>
</evidence>
<evidence type="ECO:0000256" key="7">
    <source>
        <dbReference type="SAM" id="MobiDB-lite"/>
    </source>
</evidence>
<dbReference type="InterPro" id="IPR010905">
    <property type="entry name" value="Glyco_hydro_88"/>
</dbReference>
<feature type="transmembrane region" description="Helical" evidence="8">
    <location>
        <begin position="464"/>
        <end position="488"/>
    </location>
</feature>
<dbReference type="STRING" id="36050.A0A1B8AUI0"/>
<feature type="transmembrane region" description="Helical" evidence="8">
    <location>
        <begin position="399"/>
        <end position="418"/>
    </location>
</feature>
<accession>A0A1B8AUI0</accession>
<dbReference type="GO" id="GO:1990961">
    <property type="term" value="P:xenobiotic detoxification by transmembrane export across the plasma membrane"/>
    <property type="evidence" value="ECO:0007669"/>
    <property type="project" value="TreeGrafter"/>
</dbReference>
<feature type="transmembrane region" description="Helical" evidence="8">
    <location>
        <begin position="531"/>
        <end position="552"/>
    </location>
</feature>
<feature type="region of interest" description="Disordered" evidence="7">
    <location>
        <begin position="44"/>
        <end position="92"/>
    </location>
</feature>
<dbReference type="PANTHER" id="PTHR23502">
    <property type="entry name" value="MAJOR FACILITATOR SUPERFAMILY"/>
    <property type="match status" value="1"/>
</dbReference>
<dbReference type="GO" id="GO:0015244">
    <property type="term" value="F:fluconazole transmembrane transporter activity"/>
    <property type="evidence" value="ECO:0007669"/>
    <property type="project" value="TreeGrafter"/>
</dbReference>
<protein>
    <recommendedName>
        <fullName evidence="9">Major facilitator superfamily (MFS) profile domain-containing protein</fullName>
    </recommendedName>
</protein>
<dbReference type="AlphaFoldDB" id="A0A1B8AUI0"/>
<dbReference type="Pfam" id="PF07470">
    <property type="entry name" value="Glyco_hydro_88"/>
    <property type="match status" value="1"/>
</dbReference>
<sequence length="964" mass="109316">MKDLIRDTIFSHILRLLTGGRVFKYPEEEDPSLWKKYVHAEKSANMARHGQTEAPKNDDEQQSRRSQARSSSSDTAVSTGEERTVNEPSGRVVDKEKGKDIHVVDWYGPDDPENPRNWSRIKRFFVTFEICLLTFSVYIGSAIYTAGVQDVMQVFGVSQVAATLGLTLFVAGYGLGPMIWSPLSEIPQIGRNPVYIITLALFVILQVPTALATNFGMLLAFRFITGFIGSPSLATGGASIGDMYSPAKRTYGIAVWGVGAICGPTLGPLVGGFAAEKKGWTWTIWELMWLSGFSLVLFFFFLPETSSANILYRRSRRLRKLTGNDKLVCEAELATQDMSMKDVALMTLVRPFQLSLGEPIVFVLNLYITLIYGLLYIWFESFPIVFGETYGFSLGIQGLAYLGILIAVFVVLPPFVWYQHKYIEPKFNDNGELKPEWRLPPSFVGAFAIPICLFWFGWSSRASIHWIVPIIGTGWFSIGAFLLFNSVLNYLSDAYPEYAASVLAGNDFFRSAFGAGFPLFASAMYKNLGVGWASSTLAFISIAFIPIPFLLFKYGEWIRHKSKLSISSRQLLHIRSSSSSLVMKFQSVCLALASANMAVANNLLANLADSWIRNNHETQRAYWYGRAVVFEGYEAAIELTKNQTLVDWYRDQMDLVVADNGTIIKYDMTKHSLDNYRIGMNCLWWYKRTGEEKYKQAADFIRDRLNQHPRTPTGGFWHREPTYPDQMWLDGIFMTDTFYAAWTKEFDAKNTTAWDDIVLQWDKIQEVTIDKETGLPAHGFDESKTAVWADPETGVSPIIWSRAVGWYFWSLIEVLDVFPKSHPGYKRLRTYYKDLASALLRAQGHESHLWELLMDKEYEGVEGNYIESSASAMFTYGWLAGIRRGLLDEETYAKPAKQAYKRLYRDFVTKHKNGTLTWEGTVEVGSLGSDASFEYYTEVPVVPNDTRGHGPYMMAVYEWEVRNK</sequence>
<dbReference type="InterPro" id="IPR008928">
    <property type="entry name" value="6-hairpin_glycosidase_sf"/>
</dbReference>
<evidence type="ECO:0000256" key="4">
    <source>
        <dbReference type="ARBA" id="ARBA00022989"/>
    </source>
</evidence>
<dbReference type="FunFam" id="1.20.1250.20:FF:000011">
    <property type="entry name" value="MFS multidrug transporter, putative"/>
    <property type="match status" value="1"/>
</dbReference>
<evidence type="ECO:0000256" key="1">
    <source>
        <dbReference type="ARBA" id="ARBA00004141"/>
    </source>
</evidence>
<proteinExistence type="predicted"/>
<dbReference type="Gene3D" id="1.50.10.10">
    <property type="match status" value="1"/>
</dbReference>
<evidence type="ECO:0000256" key="6">
    <source>
        <dbReference type="ARBA" id="ARBA00023180"/>
    </source>
</evidence>
<feature type="transmembrane region" description="Helical" evidence="8">
    <location>
        <begin position="287"/>
        <end position="312"/>
    </location>
</feature>
<comment type="subcellular location">
    <subcellularLocation>
        <location evidence="1">Membrane</location>
        <topology evidence="1">Multi-pass membrane protein</topology>
    </subcellularLocation>
</comment>
<evidence type="ECO:0000259" key="9">
    <source>
        <dbReference type="PROSITE" id="PS50850"/>
    </source>
</evidence>
<reference evidence="10 11" key="1">
    <citation type="submission" date="2016-06" db="EMBL/GenBank/DDBJ databases">
        <title>Living apart together: crosstalk between the core and supernumerary genomes in a fungal plant pathogen.</title>
        <authorList>
            <person name="Vanheule A."/>
            <person name="Audenaert K."/>
            <person name="Warris S."/>
            <person name="Van De Geest H."/>
            <person name="Schijlen E."/>
            <person name="Hofte M."/>
            <person name="De Saeger S."/>
            <person name="Haesaert G."/>
            <person name="Waalwijk C."/>
            <person name="Van Der Lee T."/>
        </authorList>
    </citation>
    <scope>NUCLEOTIDE SEQUENCE [LARGE SCALE GENOMIC DNA]</scope>
    <source>
        <strain evidence="10 11">2516</strain>
    </source>
</reference>
<dbReference type="SUPFAM" id="SSF103473">
    <property type="entry name" value="MFS general substrate transporter"/>
    <property type="match status" value="1"/>
</dbReference>
<keyword evidence="3" id="KW-0378">Hydrolase</keyword>
<feature type="transmembrane region" description="Helical" evidence="8">
    <location>
        <begin position="219"/>
        <end position="241"/>
    </location>
</feature>
<dbReference type="Pfam" id="PF07690">
    <property type="entry name" value="MFS_1"/>
    <property type="match status" value="1"/>
</dbReference>
<dbReference type="PROSITE" id="PS50850">
    <property type="entry name" value="MFS"/>
    <property type="match status" value="1"/>
</dbReference>
<dbReference type="GO" id="GO:0005975">
    <property type="term" value="P:carbohydrate metabolic process"/>
    <property type="evidence" value="ECO:0007669"/>
    <property type="project" value="InterPro"/>
</dbReference>
<dbReference type="PANTHER" id="PTHR23502:SF23">
    <property type="entry name" value="FLUCONAZOLE RESISTANCE PROTEIN 1"/>
    <property type="match status" value="1"/>
</dbReference>
<dbReference type="InterPro" id="IPR011701">
    <property type="entry name" value="MFS"/>
</dbReference>
<evidence type="ECO:0000313" key="11">
    <source>
        <dbReference type="Proteomes" id="UP000091967"/>
    </source>
</evidence>
<dbReference type="Gene3D" id="1.20.1250.20">
    <property type="entry name" value="MFS general substrate transporter like domains"/>
    <property type="match status" value="1"/>
</dbReference>
<dbReference type="GO" id="GO:0016787">
    <property type="term" value="F:hydrolase activity"/>
    <property type="evidence" value="ECO:0007669"/>
    <property type="project" value="UniProtKB-KW"/>
</dbReference>
<evidence type="ECO:0000256" key="3">
    <source>
        <dbReference type="ARBA" id="ARBA00022801"/>
    </source>
</evidence>
<evidence type="ECO:0000313" key="10">
    <source>
        <dbReference type="EMBL" id="OBS24182.1"/>
    </source>
</evidence>
<feature type="transmembrane region" description="Helical" evidence="8">
    <location>
        <begin position="360"/>
        <end position="379"/>
    </location>
</feature>
<feature type="transmembrane region" description="Helical" evidence="8">
    <location>
        <begin position="194"/>
        <end position="213"/>
    </location>
</feature>
<dbReference type="Proteomes" id="UP000091967">
    <property type="component" value="Unassembled WGS sequence"/>
</dbReference>
<dbReference type="SUPFAM" id="SSF48208">
    <property type="entry name" value="Six-hairpin glycosidases"/>
    <property type="match status" value="1"/>
</dbReference>
<dbReference type="InterPro" id="IPR036259">
    <property type="entry name" value="MFS_trans_sf"/>
</dbReference>
<keyword evidence="4 8" id="KW-1133">Transmembrane helix</keyword>
<feature type="transmembrane region" description="Helical" evidence="8">
    <location>
        <begin position="124"/>
        <end position="146"/>
    </location>
</feature>
<dbReference type="CDD" id="cd17323">
    <property type="entry name" value="MFS_Tpo1_MDR_like"/>
    <property type="match status" value="1"/>
</dbReference>
<keyword evidence="6" id="KW-0325">Glycoprotein</keyword>
<feature type="transmembrane region" description="Helical" evidence="8">
    <location>
        <begin position="152"/>
        <end position="173"/>
    </location>
</feature>
<comment type="caution">
    <text evidence="10">The sequence shown here is derived from an EMBL/GenBank/DDBJ whole genome shotgun (WGS) entry which is preliminary data.</text>
</comment>
<feature type="transmembrane region" description="Helical" evidence="8">
    <location>
        <begin position="253"/>
        <end position="275"/>
    </location>
</feature>
<keyword evidence="5 8" id="KW-0472">Membrane</keyword>
<gene>
    <name evidence="10" type="ORF">FPOA_04729</name>
</gene>
<feature type="domain" description="Major facilitator superfamily (MFS) profile" evidence="9">
    <location>
        <begin position="126"/>
        <end position="561"/>
    </location>
</feature>
<dbReference type="InterPro" id="IPR012341">
    <property type="entry name" value="6hp_glycosidase-like_sf"/>
</dbReference>
<feature type="compositionally biased region" description="Low complexity" evidence="7">
    <location>
        <begin position="64"/>
        <end position="73"/>
    </location>
</feature>
<organism evidence="10 11">
    <name type="scientific">Fusarium poae</name>
    <dbReference type="NCBI Taxonomy" id="36050"/>
    <lineage>
        <taxon>Eukaryota</taxon>
        <taxon>Fungi</taxon>
        <taxon>Dikarya</taxon>
        <taxon>Ascomycota</taxon>
        <taxon>Pezizomycotina</taxon>
        <taxon>Sordariomycetes</taxon>
        <taxon>Hypocreomycetidae</taxon>
        <taxon>Hypocreales</taxon>
        <taxon>Nectriaceae</taxon>
        <taxon>Fusarium</taxon>
    </lineage>
</organism>
<name>A0A1B8AUI0_FUSPO</name>
<dbReference type="InterPro" id="IPR020846">
    <property type="entry name" value="MFS_dom"/>
</dbReference>
<evidence type="ECO:0000256" key="5">
    <source>
        <dbReference type="ARBA" id="ARBA00023136"/>
    </source>
</evidence>
<dbReference type="EMBL" id="LYXU01000002">
    <property type="protein sequence ID" value="OBS24182.1"/>
    <property type="molecule type" value="Genomic_DNA"/>
</dbReference>